<dbReference type="PROSITE" id="PS51455">
    <property type="entry name" value="PIPK"/>
    <property type="match status" value="1"/>
</dbReference>
<feature type="compositionally biased region" description="Basic and acidic residues" evidence="2">
    <location>
        <begin position="307"/>
        <end position="330"/>
    </location>
</feature>
<dbReference type="PANTHER" id="PTHR23086">
    <property type="entry name" value="PHOSPHATIDYLINOSITOL-4-PHOSPHATE 5-KINASE"/>
    <property type="match status" value="1"/>
</dbReference>
<gene>
    <name evidence="4" type="ORF">RFI_28242</name>
</gene>
<feature type="compositionally biased region" description="Polar residues" evidence="2">
    <location>
        <begin position="286"/>
        <end position="295"/>
    </location>
</feature>
<name>X6M7Y9_RETFI</name>
<evidence type="ECO:0000313" key="4">
    <source>
        <dbReference type="EMBL" id="ETO09145.1"/>
    </source>
</evidence>
<feature type="region of interest" description="Disordered" evidence="2">
    <location>
        <begin position="130"/>
        <end position="151"/>
    </location>
</feature>
<dbReference type="CDD" id="cd00139">
    <property type="entry name" value="PIPKc"/>
    <property type="match status" value="1"/>
</dbReference>
<dbReference type="GO" id="GO:0046854">
    <property type="term" value="P:phosphatidylinositol phosphate biosynthetic process"/>
    <property type="evidence" value="ECO:0007669"/>
    <property type="project" value="TreeGrafter"/>
</dbReference>
<feature type="region of interest" description="Disordered" evidence="2">
    <location>
        <begin position="392"/>
        <end position="416"/>
    </location>
</feature>
<keyword evidence="5" id="KW-1185">Reference proteome</keyword>
<dbReference type="PANTHER" id="PTHR23086:SF8">
    <property type="entry name" value="PHOSPHATIDYLINOSITOL 5-PHOSPHATE 4-KINASE, ISOFORM A"/>
    <property type="match status" value="1"/>
</dbReference>
<dbReference type="InterPro" id="IPR027483">
    <property type="entry name" value="PInositol-4-P-4/5-kinase_C_sf"/>
</dbReference>
<feature type="compositionally biased region" description="Polar residues" evidence="2">
    <location>
        <begin position="392"/>
        <end position="408"/>
    </location>
</feature>
<feature type="domain" description="PIPK" evidence="3">
    <location>
        <begin position="28"/>
        <end position="486"/>
    </location>
</feature>
<feature type="compositionally biased region" description="Polar residues" evidence="2">
    <location>
        <begin position="140"/>
        <end position="151"/>
    </location>
</feature>
<reference evidence="4 5" key="1">
    <citation type="journal article" date="2013" name="Curr. Biol.">
        <title>The Genome of the Foraminiferan Reticulomyxa filosa.</title>
        <authorList>
            <person name="Glockner G."/>
            <person name="Hulsmann N."/>
            <person name="Schleicher M."/>
            <person name="Noegel A.A."/>
            <person name="Eichinger L."/>
            <person name="Gallinger C."/>
            <person name="Pawlowski J."/>
            <person name="Sierra R."/>
            <person name="Euteneuer U."/>
            <person name="Pillet L."/>
            <person name="Moustafa A."/>
            <person name="Platzer M."/>
            <person name="Groth M."/>
            <person name="Szafranski K."/>
            <person name="Schliwa M."/>
        </authorList>
    </citation>
    <scope>NUCLEOTIDE SEQUENCE [LARGE SCALE GENOMIC DNA]</scope>
</reference>
<evidence type="ECO:0000259" key="3">
    <source>
        <dbReference type="PROSITE" id="PS51455"/>
    </source>
</evidence>
<organism evidence="4 5">
    <name type="scientific">Reticulomyxa filosa</name>
    <dbReference type="NCBI Taxonomy" id="46433"/>
    <lineage>
        <taxon>Eukaryota</taxon>
        <taxon>Sar</taxon>
        <taxon>Rhizaria</taxon>
        <taxon>Retaria</taxon>
        <taxon>Foraminifera</taxon>
        <taxon>Monothalamids</taxon>
        <taxon>Reticulomyxidae</taxon>
        <taxon>Reticulomyxa</taxon>
    </lineage>
</organism>
<feature type="region of interest" description="Disordered" evidence="2">
    <location>
        <begin position="281"/>
        <end position="331"/>
    </location>
</feature>
<dbReference type="GO" id="GO:0005886">
    <property type="term" value="C:plasma membrane"/>
    <property type="evidence" value="ECO:0007669"/>
    <property type="project" value="TreeGrafter"/>
</dbReference>
<dbReference type="EMBL" id="ASPP01024311">
    <property type="protein sequence ID" value="ETO09145.1"/>
    <property type="molecule type" value="Genomic_DNA"/>
</dbReference>
<evidence type="ECO:0000313" key="5">
    <source>
        <dbReference type="Proteomes" id="UP000023152"/>
    </source>
</evidence>
<dbReference type="GO" id="GO:0005524">
    <property type="term" value="F:ATP binding"/>
    <property type="evidence" value="ECO:0007669"/>
    <property type="project" value="UniProtKB-UniRule"/>
</dbReference>
<sequence length="486" mass="56199">MKRFVLRASNRDDRLSELNISSILSEPCKLELMHNVLLGISITTMLSEKSVIEASKDELNLSKGLEKKPISYSFPSEGTPNTTPAHEMNPFVFEIYHPQIFAKLREHFGWGKTCGEYLKKLLYNTGSLEKDNQDEKKDNVSQNEQLSDPSNCTFLRIPRTREELPVKEFDVNSKSGNFFLTTKNGQLLIKSMLKVEFDSLNEILPSYYQHMMANKESLLPKYLGLFHWRQASYKTTSARNKKEERNIDFYLLITQSVFHPDIHSLSSFNVTTIYDLKGSTHGRRGTISNPQQDQPTSTVTNTLNTVNEEKKDNPQDKDKDNNTDSDKYQGKDNTPVIFKDLEWIDHKEKIQFTSTELKNLFLSVLKCDLEFLFSHNVMDYSLLIGLHFPRTVSSSSRPSITDFSSQPLKNKDDQEAKMTERKSLVSDHKCSYFYDVLGKKVFFVGIIDILQKYNNKKKLEHWLLGFKADQSQISTVEPERYKQRLC</sequence>
<dbReference type="InterPro" id="IPR002498">
    <property type="entry name" value="PInositol-4-P-4/5-kinase_core"/>
</dbReference>
<evidence type="ECO:0000256" key="1">
    <source>
        <dbReference type="PROSITE-ProRule" id="PRU00781"/>
    </source>
</evidence>
<dbReference type="Proteomes" id="UP000023152">
    <property type="component" value="Unassembled WGS sequence"/>
</dbReference>
<dbReference type="Pfam" id="PF01504">
    <property type="entry name" value="PIP5K"/>
    <property type="match status" value="1"/>
</dbReference>
<dbReference type="InterPro" id="IPR027484">
    <property type="entry name" value="PInositol-4-P-5-kinase_N"/>
</dbReference>
<keyword evidence="1" id="KW-0067">ATP-binding</keyword>
<dbReference type="SMART" id="SM00330">
    <property type="entry name" value="PIPKc"/>
    <property type="match status" value="1"/>
</dbReference>
<dbReference type="GO" id="GO:0016308">
    <property type="term" value="F:1-phosphatidylinositol-4-phosphate 5-kinase activity"/>
    <property type="evidence" value="ECO:0007669"/>
    <property type="project" value="TreeGrafter"/>
</dbReference>
<evidence type="ECO:0000256" key="2">
    <source>
        <dbReference type="SAM" id="MobiDB-lite"/>
    </source>
</evidence>
<protein>
    <recommendedName>
        <fullName evidence="3">PIPK domain-containing protein</fullName>
    </recommendedName>
</protein>
<dbReference type="Gene3D" id="3.30.810.10">
    <property type="entry name" value="2-Layer Sandwich"/>
    <property type="match status" value="1"/>
</dbReference>
<keyword evidence="1" id="KW-0418">Kinase</keyword>
<feature type="compositionally biased region" description="Basic and acidic residues" evidence="2">
    <location>
        <begin position="130"/>
        <end position="139"/>
    </location>
</feature>
<dbReference type="SUPFAM" id="SSF56104">
    <property type="entry name" value="SAICAR synthase-like"/>
    <property type="match status" value="2"/>
</dbReference>
<feature type="compositionally biased region" description="Low complexity" evidence="2">
    <location>
        <begin position="296"/>
        <end position="306"/>
    </location>
</feature>
<dbReference type="Gene3D" id="3.30.800.10">
    <property type="entry name" value="Phosphatidylinositol Phosphate Kinase II Beta"/>
    <property type="match status" value="1"/>
</dbReference>
<dbReference type="InterPro" id="IPR023610">
    <property type="entry name" value="PInositol-4/5-P-5/4-kinase"/>
</dbReference>
<dbReference type="OrthoDB" id="70770at2759"/>
<keyword evidence="1" id="KW-0547">Nucleotide-binding</keyword>
<keyword evidence="1" id="KW-0808">Transferase</keyword>
<accession>X6M7Y9</accession>
<dbReference type="AlphaFoldDB" id="X6M7Y9"/>
<proteinExistence type="predicted"/>
<comment type="caution">
    <text evidence="4">The sequence shown here is derived from an EMBL/GenBank/DDBJ whole genome shotgun (WGS) entry which is preliminary data.</text>
</comment>